<dbReference type="Proteomes" id="UP000720508">
    <property type="component" value="Unassembled WGS sequence"/>
</dbReference>
<accession>A0ABS6CFQ2</accession>
<evidence type="ECO:0000313" key="2">
    <source>
        <dbReference type="Proteomes" id="UP000720508"/>
    </source>
</evidence>
<organism evidence="1 2">
    <name type="scientific">Streptomyces niphimycinicus</name>
    <dbReference type="NCBI Taxonomy" id="2842201"/>
    <lineage>
        <taxon>Bacteria</taxon>
        <taxon>Bacillati</taxon>
        <taxon>Actinomycetota</taxon>
        <taxon>Actinomycetes</taxon>
        <taxon>Kitasatosporales</taxon>
        <taxon>Streptomycetaceae</taxon>
        <taxon>Streptomyces</taxon>
    </lineage>
</organism>
<dbReference type="PANTHER" id="PTHR34822:SF1">
    <property type="entry name" value="GRPB FAMILY PROTEIN"/>
    <property type="match status" value="1"/>
</dbReference>
<dbReference type="InterPro" id="IPR007344">
    <property type="entry name" value="GrpB/CoaE"/>
</dbReference>
<sequence length="200" mass="22851">MSDKEIPRIPMTTEEIEAASIGGAPKLIGQVTLWEYDPRWPQVFERETARMHERLSHIDHRIEHVGSTSVPDLPAKPVIDMLLIVPDSADEAAYAPALEGIGFELVIREPEWYEHRVLRKHNLAPSADSANLHVLSEGCPEARRMLLFRDRLRTHSGDRELYADTKRSLSRQTWEYMQNYADAKTEVVEGILKRAVTGDR</sequence>
<dbReference type="PANTHER" id="PTHR34822">
    <property type="entry name" value="GRPB DOMAIN PROTEIN (AFU_ORTHOLOGUE AFUA_1G01530)"/>
    <property type="match status" value="1"/>
</dbReference>
<dbReference type="Pfam" id="PF04229">
    <property type="entry name" value="GrpB"/>
    <property type="match status" value="1"/>
</dbReference>
<name>A0ABS6CFQ2_9ACTN</name>
<reference evidence="1 2" key="1">
    <citation type="submission" date="2021-06" db="EMBL/GenBank/DDBJ databases">
        <authorList>
            <person name="Pan X."/>
        </authorList>
    </citation>
    <scope>NUCLEOTIDE SEQUENCE [LARGE SCALE GENOMIC DNA]</scope>
    <source>
        <strain evidence="1 2">4503</strain>
    </source>
</reference>
<evidence type="ECO:0000313" key="1">
    <source>
        <dbReference type="EMBL" id="MBU3865760.1"/>
    </source>
</evidence>
<keyword evidence="2" id="KW-1185">Reference proteome</keyword>
<protein>
    <submittedName>
        <fullName evidence="1">GrpB family protein</fullName>
    </submittedName>
</protein>
<dbReference type="RefSeq" id="WP_216342823.1">
    <property type="nucleotide sequence ID" value="NZ_JAHLEM010000174.1"/>
</dbReference>
<comment type="caution">
    <text evidence="1">The sequence shown here is derived from an EMBL/GenBank/DDBJ whole genome shotgun (WGS) entry which is preliminary data.</text>
</comment>
<proteinExistence type="predicted"/>
<gene>
    <name evidence="1" type="ORF">KN815_17295</name>
</gene>
<dbReference type="EMBL" id="JAHLEM010000174">
    <property type="protein sequence ID" value="MBU3865760.1"/>
    <property type="molecule type" value="Genomic_DNA"/>
</dbReference>